<evidence type="ECO:0000313" key="2">
    <source>
        <dbReference type="EMBL" id="EAY25543.1"/>
    </source>
</evidence>
<dbReference type="NCBIfam" id="NF033709">
    <property type="entry name" value="PorV_fam"/>
    <property type="match status" value="1"/>
</dbReference>
<proteinExistence type="predicted"/>
<organism evidence="2 3">
    <name type="scientific">Microscilla marina ATCC 23134</name>
    <dbReference type="NCBI Taxonomy" id="313606"/>
    <lineage>
        <taxon>Bacteria</taxon>
        <taxon>Pseudomonadati</taxon>
        <taxon>Bacteroidota</taxon>
        <taxon>Cytophagia</taxon>
        <taxon>Cytophagales</taxon>
        <taxon>Microscillaceae</taxon>
        <taxon>Microscilla</taxon>
    </lineage>
</organism>
<name>A1ZVK0_MICM2</name>
<gene>
    <name evidence="2" type="ORF">M23134_00641</name>
</gene>
<evidence type="ECO:0000313" key="3">
    <source>
        <dbReference type="Proteomes" id="UP000004095"/>
    </source>
</evidence>
<evidence type="ECO:0000259" key="1">
    <source>
        <dbReference type="Pfam" id="PF19572"/>
    </source>
</evidence>
<accession>A1ZVK0</accession>
<dbReference type="InterPro" id="IPR045741">
    <property type="entry name" value="PorV"/>
</dbReference>
<comment type="caution">
    <text evidence="2">The sequence shown here is derived from an EMBL/GenBank/DDBJ whole genome shotgun (WGS) entry which is preliminary data.</text>
</comment>
<feature type="domain" description="Type IX secretion system protein PorV" evidence="1">
    <location>
        <begin position="61"/>
        <end position="299"/>
    </location>
</feature>
<keyword evidence="3" id="KW-1185">Reference proteome</keyword>
<sequence>MSSFCLKFPTKKVYLQKYYKNQITMKFHRRVVLLVAAFMVALGSSQSFSQTAAFIGQDTVSRPITTAVPFLSISPDARAAGMGDVGVATTADVNSIYWNPAKLVFAEGKIGASLSFTPWLRKLVNDMSLSYLSAYYKLDNRQAFGFSLRYFNLGSIQFTDNQGGIIRDFVPNELAATLTYSRKLSEKLGVAVSGRYIHSNLSADLILANQQETKAGNTVAADIAVFYKTDLTVSGMESNLAFGANISNIGAKISYTNKNERDFIPTNLRLGSAFTLNIDEFNKFTVALDFNKLMVPTPPQVDSQGNIISGTSPRDKTLLSGMFGSFADAPGGFSEELKEFIIATGIEYWYNDLFAARVGYYNEHAQKGDRKYFTVGVGLRYKKLGFDAAYLLPQRETNPLAETLRFSILFNLGGKDKK</sequence>
<dbReference type="InterPro" id="IPR047799">
    <property type="entry name" value="T9SS_OM_PorV"/>
</dbReference>
<protein>
    <recommendedName>
        <fullName evidence="1">Type IX secretion system protein PorV domain-containing protein</fullName>
    </recommendedName>
</protein>
<dbReference type="Pfam" id="PF19572">
    <property type="entry name" value="PorV"/>
    <property type="match status" value="1"/>
</dbReference>
<dbReference type="eggNOG" id="COG2067">
    <property type="taxonomic scope" value="Bacteria"/>
</dbReference>
<dbReference type="EMBL" id="AAWS01000046">
    <property type="protein sequence ID" value="EAY25543.1"/>
    <property type="molecule type" value="Genomic_DNA"/>
</dbReference>
<dbReference type="SUPFAM" id="SSF56935">
    <property type="entry name" value="Porins"/>
    <property type="match status" value="1"/>
</dbReference>
<dbReference type="Proteomes" id="UP000004095">
    <property type="component" value="Unassembled WGS sequence"/>
</dbReference>
<reference evidence="2 3" key="1">
    <citation type="submission" date="2007-01" db="EMBL/GenBank/DDBJ databases">
        <authorList>
            <person name="Haygood M."/>
            <person name="Podell S."/>
            <person name="Anderson C."/>
            <person name="Hopkinson B."/>
            <person name="Roe K."/>
            <person name="Barbeau K."/>
            <person name="Gaasterland T."/>
            <person name="Ferriera S."/>
            <person name="Johnson J."/>
            <person name="Kravitz S."/>
            <person name="Beeson K."/>
            <person name="Sutton G."/>
            <person name="Rogers Y.-H."/>
            <person name="Friedman R."/>
            <person name="Frazier M."/>
            <person name="Venter J.C."/>
        </authorList>
    </citation>
    <scope>NUCLEOTIDE SEQUENCE [LARGE SCALE GENOMIC DNA]</scope>
    <source>
        <strain evidence="2 3">ATCC 23134</strain>
    </source>
</reference>
<dbReference type="Gene3D" id="2.40.160.60">
    <property type="entry name" value="Outer membrane protein transport protein (OMPP1/FadL/TodX)"/>
    <property type="match status" value="1"/>
</dbReference>
<dbReference type="AlphaFoldDB" id="A1ZVK0"/>
<dbReference type="NCBIfam" id="NF033710">
    <property type="entry name" value="T9SS_OM_PorV"/>
    <property type="match status" value="1"/>
</dbReference>